<dbReference type="CAZy" id="GT2">
    <property type="family name" value="Glycosyltransferase Family 2"/>
</dbReference>
<keyword evidence="3" id="KW-0328">Glycosyltransferase</keyword>
<name>Q0RCT1_FRAAA</name>
<dbReference type="EMBL" id="CT573213">
    <property type="protein sequence ID" value="CAJ64743.1"/>
    <property type="molecule type" value="Genomic_DNA"/>
</dbReference>
<evidence type="ECO:0000313" key="6">
    <source>
        <dbReference type="EMBL" id="CAJ64743.1"/>
    </source>
</evidence>
<evidence type="ECO:0000256" key="4">
    <source>
        <dbReference type="ARBA" id="ARBA00022679"/>
    </source>
</evidence>
<dbReference type="AlphaFoldDB" id="Q0RCT1"/>
<dbReference type="SUPFAM" id="SSF53448">
    <property type="entry name" value="Nucleotide-diphospho-sugar transferases"/>
    <property type="match status" value="1"/>
</dbReference>
<keyword evidence="7" id="KW-1185">Reference proteome</keyword>
<comment type="pathway">
    <text evidence="1">Cell wall biogenesis; cell wall polysaccharide biosynthesis.</text>
</comment>
<dbReference type="InterPro" id="IPR001173">
    <property type="entry name" value="Glyco_trans_2-like"/>
</dbReference>
<dbReference type="GO" id="GO:0016757">
    <property type="term" value="F:glycosyltransferase activity"/>
    <property type="evidence" value="ECO:0007669"/>
    <property type="project" value="UniProtKB-KW"/>
</dbReference>
<feature type="domain" description="Glycosyltransferase 2-like" evidence="5">
    <location>
        <begin position="2"/>
        <end position="164"/>
    </location>
</feature>
<accession>Q0RCT1</accession>
<sequence>MVVCCYTEARWDDLRGAVDSARAQLAAGDELVLVVDNNDTLLRRASAAMPEVTVVASTGPRGLSGARNTGVAVTTGEVVVFLDDDARAEPGWLDRMLAPYADPQVMGVGGAALAAWPTDRPGWFPPEFDWVVGCSYTGLPTSRAPVRNPIGASMSFRRSAFEAVGDFTEGIGRTGTDPMGCEETEFGIRLRQSNPDAVVLYEPGSVVAHRVTSDRATFTYFRRRCYAEGLSKARVAGLVGQESALEAERTYVSRTLPRAVWRDLTGGGHRARAAAVVFGVAATSFGYVRGRVGQRRVAS</sequence>
<dbReference type="Pfam" id="PF00535">
    <property type="entry name" value="Glycos_transf_2"/>
    <property type="match status" value="1"/>
</dbReference>
<dbReference type="PANTHER" id="PTHR43179:SF12">
    <property type="entry name" value="GALACTOFURANOSYLTRANSFERASE GLFT2"/>
    <property type="match status" value="1"/>
</dbReference>
<dbReference type="InterPro" id="IPR029044">
    <property type="entry name" value="Nucleotide-diphossugar_trans"/>
</dbReference>
<evidence type="ECO:0000256" key="1">
    <source>
        <dbReference type="ARBA" id="ARBA00004776"/>
    </source>
</evidence>
<reference evidence="6 7" key="1">
    <citation type="journal article" date="2007" name="Genome Res.">
        <title>Genome characteristics of facultatively symbiotic Frankia sp. strains reflect host range and host plant biogeography.</title>
        <authorList>
            <person name="Normand P."/>
            <person name="Lapierre P."/>
            <person name="Tisa L.S."/>
            <person name="Gogarten J.P."/>
            <person name="Alloisio N."/>
            <person name="Bagnarol E."/>
            <person name="Bassi C.A."/>
            <person name="Berry A.M."/>
            <person name="Bickhart D.M."/>
            <person name="Choisne N."/>
            <person name="Couloux A."/>
            <person name="Cournoyer B."/>
            <person name="Cruveiller S."/>
            <person name="Daubin V."/>
            <person name="Demange N."/>
            <person name="Francino M.P."/>
            <person name="Goltsman E."/>
            <person name="Huang Y."/>
            <person name="Kopp O.R."/>
            <person name="Labarre L."/>
            <person name="Lapidus A."/>
            <person name="Lavire C."/>
            <person name="Marechal J."/>
            <person name="Martinez M."/>
            <person name="Mastronunzio J.E."/>
            <person name="Mullin B.C."/>
            <person name="Niemann J."/>
            <person name="Pujic P."/>
            <person name="Rawnsley T."/>
            <person name="Rouy Z."/>
            <person name="Schenowitz C."/>
            <person name="Sellstedt A."/>
            <person name="Tavares F."/>
            <person name="Tomkins J.P."/>
            <person name="Vallenet D."/>
            <person name="Valverde C."/>
            <person name="Wall L.G."/>
            <person name="Wang Y."/>
            <person name="Medigue C."/>
            <person name="Benson D.R."/>
        </authorList>
    </citation>
    <scope>NUCLEOTIDE SEQUENCE [LARGE SCALE GENOMIC DNA]</scope>
    <source>
        <strain evidence="7">DSM 45986 / CECT 9034 / ACN14a</strain>
    </source>
</reference>
<keyword evidence="4" id="KW-0808">Transferase</keyword>
<dbReference type="KEGG" id="fal:FRAAL6119"/>
<dbReference type="PANTHER" id="PTHR43179">
    <property type="entry name" value="RHAMNOSYLTRANSFERASE WBBL"/>
    <property type="match status" value="1"/>
</dbReference>
<proteinExistence type="inferred from homology"/>
<dbReference type="STRING" id="326424.FRAAL6119"/>
<evidence type="ECO:0000259" key="5">
    <source>
        <dbReference type="Pfam" id="PF00535"/>
    </source>
</evidence>
<protein>
    <submittedName>
        <fullName evidence="6">Succinoglycan biosynthesis protein</fullName>
    </submittedName>
</protein>
<dbReference type="Gene3D" id="3.90.550.10">
    <property type="entry name" value="Spore Coat Polysaccharide Biosynthesis Protein SpsA, Chain A"/>
    <property type="match status" value="1"/>
</dbReference>
<dbReference type="HOGENOM" id="CLU_025996_19_2_11"/>
<gene>
    <name evidence="6" type="ordered locus">FRAAL6119</name>
</gene>
<organism evidence="6 7">
    <name type="scientific">Frankia alni (strain DSM 45986 / CECT 9034 / ACN14a)</name>
    <dbReference type="NCBI Taxonomy" id="326424"/>
    <lineage>
        <taxon>Bacteria</taxon>
        <taxon>Bacillati</taxon>
        <taxon>Actinomycetota</taxon>
        <taxon>Actinomycetes</taxon>
        <taxon>Frankiales</taxon>
        <taxon>Frankiaceae</taxon>
        <taxon>Frankia</taxon>
    </lineage>
</organism>
<dbReference type="eggNOG" id="COG1216">
    <property type="taxonomic scope" value="Bacteria"/>
</dbReference>
<dbReference type="Proteomes" id="UP000000657">
    <property type="component" value="Chromosome"/>
</dbReference>
<evidence type="ECO:0000256" key="3">
    <source>
        <dbReference type="ARBA" id="ARBA00022676"/>
    </source>
</evidence>
<evidence type="ECO:0000313" key="7">
    <source>
        <dbReference type="Proteomes" id="UP000000657"/>
    </source>
</evidence>
<evidence type="ECO:0000256" key="2">
    <source>
        <dbReference type="ARBA" id="ARBA00006739"/>
    </source>
</evidence>
<comment type="similarity">
    <text evidence="2">Belongs to the glycosyltransferase 2 family.</text>
</comment>